<proteinExistence type="predicted"/>
<keyword evidence="2" id="KW-0812">Transmembrane</keyword>
<evidence type="ECO:0000313" key="3">
    <source>
        <dbReference type="EMBL" id="NGO73968.1"/>
    </source>
</evidence>
<organism evidence="3 4">
    <name type="scientific">Streptomyces boncukensis</name>
    <dbReference type="NCBI Taxonomy" id="2711219"/>
    <lineage>
        <taxon>Bacteria</taxon>
        <taxon>Bacillati</taxon>
        <taxon>Actinomycetota</taxon>
        <taxon>Actinomycetes</taxon>
        <taxon>Kitasatosporales</taxon>
        <taxon>Streptomycetaceae</taxon>
        <taxon>Streptomyces</taxon>
    </lineage>
</organism>
<reference evidence="3 4" key="1">
    <citation type="submission" date="2020-02" db="EMBL/GenBank/DDBJ databases">
        <title>Whole-genome analyses of novel actinobacteria.</title>
        <authorList>
            <person name="Sahin N."/>
            <person name="Tatar D."/>
        </authorList>
    </citation>
    <scope>NUCLEOTIDE SEQUENCE [LARGE SCALE GENOMIC DNA]</scope>
    <source>
        <strain evidence="3 4">SB3404</strain>
    </source>
</reference>
<evidence type="ECO:0000256" key="2">
    <source>
        <dbReference type="SAM" id="Phobius"/>
    </source>
</evidence>
<dbReference type="Proteomes" id="UP000477722">
    <property type="component" value="Unassembled WGS sequence"/>
</dbReference>
<feature type="region of interest" description="Disordered" evidence="1">
    <location>
        <begin position="1"/>
        <end position="21"/>
    </location>
</feature>
<dbReference type="AlphaFoldDB" id="A0A6G4X9A8"/>
<gene>
    <name evidence="3" type="ORF">G5C65_37765</name>
</gene>
<feature type="non-terminal residue" evidence="3">
    <location>
        <position position="104"/>
    </location>
</feature>
<name>A0A6G4X9A8_9ACTN</name>
<comment type="caution">
    <text evidence="3">The sequence shown here is derived from an EMBL/GenBank/DDBJ whole genome shotgun (WGS) entry which is preliminary data.</text>
</comment>
<evidence type="ECO:0000256" key="1">
    <source>
        <dbReference type="SAM" id="MobiDB-lite"/>
    </source>
</evidence>
<keyword evidence="2" id="KW-1133">Transmembrane helix</keyword>
<accession>A0A6G4X9A8</accession>
<keyword evidence="2" id="KW-0472">Membrane</keyword>
<evidence type="ECO:0008006" key="5">
    <source>
        <dbReference type="Google" id="ProtNLM"/>
    </source>
</evidence>
<protein>
    <recommendedName>
        <fullName evidence="5">Sensor histidine kinase</fullName>
    </recommendedName>
</protein>
<keyword evidence="4" id="KW-1185">Reference proteome</keyword>
<evidence type="ECO:0000313" key="4">
    <source>
        <dbReference type="Proteomes" id="UP000477722"/>
    </source>
</evidence>
<feature type="transmembrane region" description="Helical" evidence="2">
    <location>
        <begin position="72"/>
        <end position="94"/>
    </location>
</feature>
<sequence length="104" mass="10623">MTRGVTGEDPATGEDGTTGTVAGGVWQAMGRGPVRLLFSSWPWRATGYLLAGGVLGTGWLLLALALLVAGLLLLPVGIGALILLCVPVTAAGLARLERSRLLSL</sequence>
<dbReference type="EMBL" id="JAAKZZ010001033">
    <property type="protein sequence ID" value="NGO73968.1"/>
    <property type="molecule type" value="Genomic_DNA"/>
</dbReference>
<feature type="transmembrane region" description="Helical" evidence="2">
    <location>
        <begin position="45"/>
        <end position="66"/>
    </location>
</feature>